<dbReference type="AlphaFoldDB" id="A0A7C2BAW3"/>
<protein>
    <submittedName>
        <fullName evidence="1">Uncharacterized protein</fullName>
    </submittedName>
</protein>
<proteinExistence type="predicted"/>
<gene>
    <name evidence="1" type="ORF">ENP23_22135</name>
</gene>
<accession>A0A7C2BAW3</accession>
<sequence length="122" mass="12843">MSNQTNEDSSKITPTIAGAVDGKGNFIERGDWTGDLKLTLVGTGKPEGQVKIYTRLGSETSPPEPVDAVAVDSYGGWHISFDLELGEQTYFQALNPDGDLTSKTYHVIGMDGGNMGGGPGHA</sequence>
<comment type="caution">
    <text evidence="1">The sequence shown here is derived from an EMBL/GenBank/DDBJ whole genome shotgun (WGS) entry which is preliminary data.</text>
</comment>
<dbReference type="EMBL" id="DSIN01000032">
    <property type="protein sequence ID" value="HEF28455.1"/>
    <property type="molecule type" value="Genomic_DNA"/>
</dbReference>
<organism evidence="1">
    <name type="scientific">Pseudomonas graminis</name>
    <dbReference type="NCBI Taxonomy" id="158627"/>
    <lineage>
        <taxon>Bacteria</taxon>
        <taxon>Pseudomonadati</taxon>
        <taxon>Pseudomonadota</taxon>
        <taxon>Gammaproteobacteria</taxon>
        <taxon>Pseudomonadales</taxon>
        <taxon>Pseudomonadaceae</taxon>
        <taxon>Pseudomonas</taxon>
    </lineage>
</organism>
<name>A0A7C2BAW3_9PSED</name>
<reference evidence="1" key="1">
    <citation type="journal article" date="2020" name="mSystems">
        <title>Genome- and Community-Level Interaction Insights into Carbon Utilization and Element Cycling Functions of Hydrothermarchaeota in Hydrothermal Sediment.</title>
        <authorList>
            <person name="Zhou Z."/>
            <person name="Liu Y."/>
            <person name="Xu W."/>
            <person name="Pan J."/>
            <person name="Luo Z.H."/>
            <person name="Li M."/>
        </authorList>
    </citation>
    <scope>NUCLEOTIDE SEQUENCE [LARGE SCALE GENOMIC DNA]</scope>
    <source>
        <strain evidence="1">SpSt-200</strain>
    </source>
</reference>
<evidence type="ECO:0000313" key="1">
    <source>
        <dbReference type="EMBL" id="HEF28455.1"/>
    </source>
</evidence>